<organism evidence="1 2">
    <name type="scientific">Stephania yunnanensis</name>
    <dbReference type="NCBI Taxonomy" id="152371"/>
    <lineage>
        <taxon>Eukaryota</taxon>
        <taxon>Viridiplantae</taxon>
        <taxon>Streptophyta</taxon>
        <taxon>Embryophyta</taxon>
        <taxon>Tracheophyta</taxon>
        <taxon>Spermatophyta</taxon>
        <taxon>Magnoliopsida</taxon>
        <taxon>Ranunculales</taxon>
        <taxon>Menispermaceae</taxon>
        <taxon>Menispermoideae</taxon>
        <taxon>Cissampelideae</taxon>
        <taxon>Stephania</taxon>
    </lineage>
</organism>
<proteinExistence type="predicted"/>
<protein>
    <submittedName>
        <fullName evidence="1">Uncharacterized protein</fullName>
    </submittedName>
</protein>
<evidence type="ECO:0000313" key="2">
    <source>
        <dbReference type="Proteomes" id="UP001420932"/>
    </source>
</evidence>
<name>A0AAP0LIB5_9MAGN</name>
<keyword evidence="2" id="KW-1185">Reference proteome</keyword>
<comment type="caution">
    <text evidence="1">The sequence shown here is derived from an EMBL/GenBank/DDBJ whole genome shotgun (WGS) entry which is preliminary data.</text>
</comment>
<sequence>MDSTGLKTLSLSLIVSPLHRLRCRGHPCVPPFRSSELKKIPPRLSLSCQRFSGSLSLWDAVIVLFLSSADFHSSIAASTEGREGESLVRNAGEAGNGSSKKSFLQVVLVSPQVVATPITPSRLLL</sequence>
<gene>
    <name evidence="1" type="ORF">Syun_001684</name>
</gene>
<dbReference type="Proteomes" id="UP001420932">
    <property type="component" value="Unassembled WGS sequence"/>
</dbReference>
<dbReference type="AlphaFoldDB" id="A0AAP0LIB5"/>
<dbReference type="EMBL" id="JBBNAF010000001">
    <property type="protein sequence ID" value="KAK9169544.1"/>
    <property type="molecule type" value="Genomic_DNA"/>
</dbReference>
<accession>A0AAP0LIB5</accession>
<reference evidence="1 2" key="1">
    <citation type="submission" date="2024-01" db="EMBL/GenBank/DDBJ databases">
        <title>Genome assemblies of Stephania.</title>
        <authorList>
            <person name="Yang L."/>
        </authorList>
    </citation>
    <scope>NUCLEOTIDE SEQUENCE [LARGE SCALE GENOMIC DNA]</scope>
    <source>
        <strain evidence="1">YNDBR</strain>
        <tissue evidence="1">Leaf</tissue>
    </source>
</reference>
<evidence type="ECO:0000313" key="1">
    <source>
        <dbReference type="EMBL" id="KAK9169544.1"/>
    </source>
</evidence>